<dbReference type="RefSeq" id="WP_041114328.1">
    <property type="nucleotide sequence ID" value="NZ_CP082364.1"/>
</dbReference>
<proteinExistence type="predicted"/>
<gene>
    <name evidence="1" type="ORF">SD77_1835</name>
</gene>
<protein>
    <submittedName>
        <fullName evidence="1">Uncharacterized protein</fullName>
    </submittedName>
</protein>
<evidence type="ECO:0000313" key="1">
    <source>
        <dbReference type="EMBL" id="KIL77083.1"/>
    </source>
</evidence>
<reference evidence="1 2" key="1">
    <citation type="submission" date="2015-01" db="EMBL/GenBank/DDBJ databases">
        <title>Genome Assembly of Bacillus badius MTCC 1458.</title>
        <authorList>
            <person name="Verma A."/>
            <person name="Khatri I."/>
            <person name="Mual P."/>
            <person name="Subramanian S."/>
            <person name="Krishnamurthi S."/>
        </authorList>
    </citation>
    <scope>NUCLEOTIDE SEQUENCE [LARGE SCALE GENOMIC DNA]</scope>
    <source>
        <strain evidence="1 2">MTCC 1458</strain>
    </source>
</reference>
<organism evidence="1 2">
    <name type="scientific">Bacillus badius</name>
    <dbReference type="NCBI Taxonomy" id="1455"/>
    <lineage>
        <taxon>Bacteria</taxon>
        <taxon>Bacillati</taxon>
        <taxon>Bacillota</taxon>
        <taxon>Bacilli</taxon>
        <taxon>Bacillales</taxon>
        <taxon>Bacillaceae</taxon>
        <taxon>Pseudobacillus</taxon>
    </lineage>
</organism>
<accession>A0ABR5AQQ2</accession>
<comment type="caution">
    <text evidence="1">The sequence shown here is derived from an EMBL/GenBank/DDBJ whole genome shotgun (WGS) entry which is preliminary data.</text>
</comment>
<dbReference type="EMBL" id="JXLP01000018">
    <property type="protein sequence ID" value="KIL77083.1"/>
    <property type="molecule type" value="Genomic_DNA"/>
</dbReference>
<evidence type="ECO:0000313" key="2">
    <source>
        <dbReference type="Proteomes" id="UP000031982"/>
    </source>
</evidence>
<sequence>MTKQEVDALKPIVVPTYSETNKKKESAFLDRFKKMNWKGKAKTTSEKVEKKKKAEKVLRQTPSVLPFLKIDESCITLKNGVMDIFQINTKDLYSMSHEDLQYMLLLRTRFLRSYSADIKEVGLNFPSNTGEQKSYWMKKREKTTDPIRLRFIERKLFELDFLEKERTNREFFLFIYADTPQQLEERKKQAIRSMQHSFPLEKLSLDKKIDILFMLNNQNTKI</sequence>
<keyword evidence="2" id="KW-1185">Reference proteome</keyword>
<dbReference type="Proteomes" id="UP000031982">
    <property type="component" value="Unassembled WGS sequence"/>
</dbReference>
<name>A0ABR5AQQ2_BACBA</name>